<sequence>MGANRKSKQTHDKHKFLINLVKVGPVQESNPRTHAPSAVRRVTIKCSNQVKYDTLIEYGREVTASDVVFRSVSENSAGLLPLSSPHFHSINLPSIIYLNPIREVGSALVTPPGLLVPMGGGDHSSPGRLLL</sequence>
<name>A0A4C1UN75_EUMVA</name>
<accession>A0A4C1UN75</accession>
<proteinExistence type="predicted"/>
<evidence type="ECO:0000313" key="2">
    <source>
        <dbReference type="Proteomes" id="UP000299102"/>
    </source>
</evidence>
<gene>
    <name evidence="1" type="ORF">EVAR_94181_1</name>
</gene>
<dbReference type="Proteomes" id="UP000299102">
    <property type="component" value="Unassembled WGS sequence"/>
</dbReference>
<organism evidence="1 2">
    <name type="scientific">Eumeta variegata</name>
    <name type="common">Bagworm moth</name>
    <name type="synonym">Eumeta japonica</name>
    <dbReference type="NCBI Taxonomy" id="151549"/>
    <lineage>
        <taxon>Eukaryota</taxon>
        <taxon>Metazoa</taxon>
        <taxon>Ecdysozoa</taxon>
        <taxon>Arthropoda</taxon>
        <taxon>Hexapoda</taxon>
        <taxon>Insecta</taxon>
        <taxon>Pterygota</taxon>
        <taxon>Neoptera</taxon>
        <taxon>Endopterygota</taxon>
        <taxon>Lepidoptera</taxon>
        <taxon>Glossata</taxon>
        <taxon>Ditrysia</taxon>
        <taxon>Tineoidea</taxon>
        <taxon>Psychidae</taxon>
        <taxon>Oiketicinae</taxon>
        <taxon>Eumeta</taxon>
    </lineage>
</organism>
<keyword evidence="2" id="KW-1185">Reference proteome</keyword>
<dbReference type="AlphaFoldDB" id="A0A4C1UN75"/>
<reference evidence="1 2" key="1">
    <citation type="journal article" date="2019" name="Commun. Biol.">
        <title>The bagworm genome reveals a unique fibroin gene that provides high tensile strength.</title>
        <authorList>
            <person name="Kono N."/>
            <person name="Nakamura H."/>
            <person name="Ohtoshi R."/>
            <person name="Tomita M."/>
            <person name="Numata K."/>
            <person name="Arakawa K."/>
        </authorList>
    </citation>
    <scope>NUCLEOTIDE SEQUENCE [LARGE SCALE GENOMIC DNA]</scope>
</reference>
<dbReference type="EMBL" id="BGZK01000199">
    <property type="protein sequence ID" value="GBP27779.1"/>
    <property type="molecule type" value="Genomic_DNA"/>
</dbReference>
<protein>
    <submittedName>
        <fullName evidence="1">Uncharacterized protein</fullName>
    </submittedName>
</protein>
<comment type="caution">
    <text evidence="1">The sequence shown here is derived from an EMBL/GenBank/DDBJ whole genome shotgun (WGS) entry which is preliminary data.</text>
</comment>
<evidence type="ECO:0000313" key="1">
    <source>
        <dbReference type="EMBL" id="GBP27779.1"/>
    </source>
</evidence>